<name>W2SZQ8_NECAM</name>
<accession>W2SZQ8</accession>
<dbReference type="OrthoDB" id="4473401at2759"/>
<proteinExistence type="predicted"/>
<keyword evidence="2" id="KW-0722">Serine protease inhibitor</keyword>
<sequence>MFIIFVDFVDIRCADILLHKFSTWGWNLMTLVHYSATELNRARFMDIDGSIPDIRPRQMMGHKWAYDRTSKSCFMFHYGGCEGNKNNFVDKKGCEQRVEKKIKRQSEIRQFEFIVEEYTFIDHSLFGRLE</sequence>
<dbReference type="PROSITE" id="PS00280">
    <property type="entry name" value="BPTI_KUNITZ_1"/>
    <property type="match status" value="1"/>
</dbReference>
<feature type="domain" description="BPTI/Kunitz inhibitor" evidence="4">
    <location>
        <begin position="63"/>
        <end position="98"/>
    </location>
</feature>
<dbReference type="Gene3D" id="4.10.410.10">
    <property type="entry name" value="Pancreatic trypsin inhibitor Kunitz domain"/>
    <property type="match status" value="1"/>
</dbReference>
<evidence type="ECO:0000313" key="6">
    <source>
        <dbReference type="Proteomes" id="UP000053676"/>
    </source>
</evidence>
<keyword evidence="3" id="KW-1015">Disulfide bond</keyword>
<dbReference type="EMBL" id="KI660311">
    <property type="protein sequence ID" value="ETN75240.1"/>
    <property type="molecule type" value="Genomic_DNA"/>
</dbReference>
<organism evidence="5 6">
    <name type="scientific">Necator americanus</name>
    <name type="common">Human hookworm</name>
    <dbReference type="NCBI Taxonomy" id="51031"/>
    <lineage>
        <taxon>Eukaryota</taxon>
        <taxon>Metazoa</taxon>
        <taxon>Ecdysozoa</taxon>
        <taxon>Nematoda</taxon>
        <taxon>Chromadorea</taxon>
        <taxon>Rhabditida</taxon>
        <taxon>Rhabditina</taxon>
        <taxon>Rhabditomorpha</taxon>
        <taxon>Strongyloidea</taxon>
        <taxon>Ancylostomatidae</taxon>
        <taxon>Bunostominae</taxon>
        <taxon>Necator</taxon>
    </lineage>
</organism>
<dbReference type="GO" id="GO:0005615">
    <property type="term" value="C:extracellular space"/>
    <property type="evidence" value="ECO:0007669"/>
    <property type="project" value="TreeGrafter"/>
</dbReference>
<dbReference type="PANTHER" id="PTHR10083">
    <property type="entry name" value="KUNITZ-TYPE PROTEASE INHIBITOR-RELATED"/>
    <property type="match status" value="1"/>
</dbReference>
<dbReference type="Pfam" id="PF00014">
    <property type="entry name" value="Kunitz_BPTI"/>
    <property type="match status" value="1"/>
</dbReference>
<keyword evidence="6" id="KW-1185">Reference proteome</keyword>
<evidence type="ECO:0000313" key="5">
    <source>
        <dbReference type="EMBL" id="ETN75240.1"/>
    </source>
</evidence>
<reference evidence="6" key="1">
    <citation type="journal article" date="2014" name="Nat. Genet.">
        <title>Genome of the human hookworm Necator americanus.</title>
        <authorList>
            <person name="Tang Y.T."/>
            <person name="Gao X."/>
            <person name="Rosa B.A."/>
            <person name="Abubucker S."/>
            <person name="Hallsworth-Pepin K."/>
            <person name="Martin J."/>
            <person name="Tyagi R."/>
            <person name="Heizer E."/>
            <person name="Zhang X."/>
            <person name="Bhonagiri-Palsikar V."/>
            <person name="Minx P."/>
            <person name="Warren W.C."/>
            <person name="Wang Q."/>
            <person name="Zhan B."/>
            <person name="Hotez P.J."/>
            <person name="Sternberg P.W."/>
            <person name="Dougall A."/>
            <person name="Gaze S.T."/>
            <person name="Mulvenna J."/>
            <person name="Sotillo J."/>
            <person name="Ranganathan S."/>
            <person name="Rabelo E.M."/>
            <person name="Wilson R.K."/>
            <person name="Felgner P.L."/>
            <person name="Bethony J."/>
            <person name="Hawdon J.M."/>
            <person name="Gasser R.B."/>
            <person name="Loukas A."/>
            <person name="Mitreva M."/>
        </authorList>
    </citation>
    <scope>NUCLEOTIDE SEQUENCE [LARGE SCALE GENOMIC DNA]</scope>
</reference>
<protein>
    <submittedName>
        <fullName evidence="5">Kunitz/Bovine pancreatic trypsin inhibitor domain protein</fullName>
    </submittedName>
</protein>
<dbReference type="GO" id="GO:0004867">
    <property type="term" value="F:serine-type endopeptidase inhibitor activity"/>
    <property type="evidence" value="ECO:0007669"/>
    <property type="project" value="UniProtKB-KW"/>
</dbReference>
<dbReference type="PROSITE" id="PS50279">
    <property type="entry name" value="BPTI_KUNITZ_2"/>
    <property type="match status" value="1"/>
</dbReference>
<dbReference type="Proteomes" id="UP000053676">
    <property type="component" value="Unassembled WGS sequence"/>
</dbReference>
<dbReference type="InterPro" id="IPR050098">
    <property type="entry name" value="TFPI/VKTCI-like"/>
</dbReference>
<evidence type="ECO:0000256" key="2">
    <source>
        <dbReference type="ARBA" id="ARBA00022900"/>
    </source>
</evidence>
<dbReference type="SMART" id="SM00131">
    <property type="entry name" value="KU"/>
    <property type="match status" value="1"/>
</dbReference>
<dbReference type="PANTHER" id="PTHR10083:SF374">
    <property type="entry name" value="BPTI_KUNITZ INHIBITOR DOMAIN-CONTAINING PROTEIN"/>
    <property type="match status" value="1"/>
</dbReference>
<dbReference type="KEGG" id="nai:NECAME_00651"/>
<dbReference type="InterPro" id="IPR002223">
    <property type="entry name" value="Kunitz_BPTI"/>
</dbReference>
<keyword evidence="1" id="KW-0646">Protease inhibitor</keyword>
<dbReference type="InterPro" id="IPR036880">
    <property type="entry name" value="Kunitz_BPTI_sf"/>
</dbReference>
<dbReference type="SUPFAM" id="SSF57362">
    <property type="entry name" value="BPTI-like"/>
    <property type="match status" value="1"/>
</dbReference>
<dbReference type="AlphaFoldDB" id="W2SZQ8"/>
<evidence type="ECO:0000256" key="1">
    <source>
        <dbReference type="ARBA" id="ARBA00022690"/>
    </source>
</evidence>
<evidence type="ECO:0000259" key="4">
    <source>
        <dbReference type="PROSITE" id="PS50279"/>
    </source>
</evidence>
<evidence type="ECO:0000256" key="3">
    <source>
        <dbReference type="ARBA" id="ARBA00023157"/>
    </source>
</evidence>
<gene>
    <name evidence="5" type="ORF">NECAME_00651</name>
</gene>
<dbReference type="InterPro" id="IPR020901">
    <property type="entry name" value="Prtase_inh_Kunz-CS"/>
</dbReference>